<dbReference type="EMBL" id="CP001398">
    <property type="protein sequence ID" value="ACS33121.1"/>
    <property type="molecule type" value="Genomic_DNA"/>
</dbReference>
<accession>C5A4F9</accession>
<dbReference type="PATRIC" id="fig|593117.10.peg.617"/>
<dbReference type="GeneID" id="7987242"/>
<dbReference type="KEGG" id="tga:TGAM_0619"/>
<dbReference type="AlphaFoldDB" id="C5A4F9"/>
<gene>
    <name evidence="1" type="ordered locus">TGAM_0619</name>
</gene>
<reference evidence="1 2" key="1">
    <citation type="journal article" date="2007" name="Genome Biol.">
        <title>Genome analysis and genome-wide proteomics of Thermococcus gammatolerans, the most radioresistant organism known amongst the Archaea.</title>
        <authorList>
            <person name="Zivanovic Y."/>
            <person name="Armengaud J."/>
            <person name="Lagorce A."/>
            <person name="Leplat C."/>
            <person name="Guerin P."/>
            <person name="Dutertre M."/>
            <person name="Anthouard V."/>
            <person name="Forterre P."/>
            <person name="Wincker P."/>
            <person name="Confalonieri F."/>
        </authorList>
    </citation>
    <scope>NUCLEOTIDE SEQUENCE [LARGE SCALE GENOMIC DNA]</scope>
    <source>
        <strain evidence="2">DSM 15229 / JCM 11827 / EJ3</strain>
    </source>
</reference>
<dbReference type="PaxDb" id="593117-TGAM_0619"/>
<dbReference type="RefSeq" id="WP_015858239.1">
    <property type="nucleotide sequence ID" value="NC_012804.1"/>
</dbReference>
<dbReference type="eggNOG" id="arCOG04021">
    <property type="taxonomic scope" value="Archaea"/>
</dbReference>
<protein>
    <submittedName>
        <fullName evidence="1">Uncharacterized protein</fullName>
    </submittedName>
</protein>
<name>C5A4F9_THEGJ</name>
<sequence length="97" mass="11348">MKPFVSAKSEELLFEILKEGLFWAAWGRPSEVMPFLRGKLLGNGFSESSKRQLEWLLDELQRFYERVACCGRVEEKHVRAIKSFHRDIVSVIFSERA</sequence>
<proteinExistence type="predicted"/>
<evidence type="ECO:0000313" key="1">
    <source>
        <dbReference type="EMBL" id="ACS33121.1"/>
    </source>
</evidence>
<evidence type="ECO:0000313" key="2">
    <source>
        <dbReference type="Proteomes" id="UP000001488"/>
    </source>
</evidence>
<keyword evidence="2" id="KW-1185">Reference proteome</keyword>
<dbReference type="Proteomes" id="UP000001488">
    <property type="component" value="Chromosome"/>
</dbReference>
<dbReference type="HOGENOM" id="CLU_2353360_0_0_2"/>
<dbReference type="STRING" id="593117.TGAM_0619"/>
<organism evidence="1 2">
    <name type="scientific">Thermococcus gammatolerans (strain DSM 15229 / JCM 11827 / EJ3)</name>
    <dbReference type="NCBI Taxonomy" id="593117"/>
    <lineage>
        <taxon>Archaea</taxon>
        <taxon>Methanobacteriati</taxon>
        <taxon>Methanobacteriota</taxon>
        <taxon>Thermococci</taxon>
        <taxon>Thermococcales</taxon>
        <taxon>Thermococcaceae</taxon>
        <taxon>Thermococcus</taxon>
    </lineage>
</organism>